<dbReference type="EMBL" id="CM023472">
    <property type="protein sequence ID" value="KAH7959747.1"/>
    <property type="molecule type" value="Genomic_DNA"/>
</dbReference>
<gene>
    <name evidence="1" type="ORF">HPB49_013536</name>
</gene>
<proteinExistence type="predicted"/>
<keyword evidence="2" id="KW-1185">Reference proteome</keyword>
<comment type="caution">
    <text evidence="1">The sequence shown here is derived from an EMBL/GenBank/DDBJ whole genome shotgun (WGS) entry which is preliminary data.</text>
</comment>
<protein>
    <submittedName>
        <fullName evidence="1">Uncharacterized protein</fullName>
    </submittedName>
</protein>
<evidence type="ECO:0000313" key="2">
    <source>
        <dbReference type="Proteomes" id="UP000821865"/>
    </source>
</evidence>
<reference evidence="1" key="1">
    <citation type="submission" date="2020-05" db="EMBL/GenBank/DDBJ databases">
        <title>Large-scale comparative analyses of tick genomes elucidate their genetic diversity and vector capacities.</title>
        <authorList>
            <person name="Jia N."/>
            <person name="Wang J."/>
            <person name="Shi W."/>
            <person name="Du L."/>
            <person name="Sun Y."/>
            <person name="Zhan W."/>
            <person name="Jiang J."/>
            <person name="Wang Q."/>
            <person name="Zhang B."/>
            <person name="Ji P."/>
            <person name="Sakyi L.B."/>
            <person name="Cui X."/>
            <person name="Yuan T."/>
            <person name="Jiang B."/>
            <person name="Yang W."/>
            <person name="Lam T.T.-Y."/>
            <person name="Chang Q."/>
            <person name="Ding S."/>
            <person name="Wang X."/>
            <person name="Zhu J."/>
            <person name="Ruan X."/>
            <person name="Zhao L."/>
            <person name="Wei J."/>
            <person name="Que T."/>
            <person name="Du C."/>
            <person name="Cheng J."/>
            <person name="Dai P."/>
            <person name="Han X."/>
            <person name="Huang E."/>
            <person name="Gao Y."/>
            <person name="Liu J."/>
            <person name="Shao H."/>
            <person name="Ye R."/>
            <person name="Li L."/>
            <person name="Wei W."/>
            <person name="Wang X."/>
            <person name="Wang C."/>
            <person name="Yang T."/>
            <person name="Huo Q."/>
            <person name="Li W."/>
            <person name="Guo W."/>
            <person name="Chen H."/>
            <person name="Zhou L."/>
            <person name="Ni X."/>
            <person name="Tian J."/>
            <person name="Zhou Y."/>
            <person name="Sheng Y."/>
            <person name="Liu T."/>
            <person name="Pan Y."/>
            <person name="Xia L."/>
            <person name="Li J."/>
            <person name="Zhao F."/>
            <person name="Cao W."/>
        </authorList>
    </citation>
    <scope>NUCLEOTIDE SEQUENCE</scope>
    <source>
        <strain evidence="1">Dsil-2018</strain>
    </source>
</reference>
<sequence length="101" mass="11505">MRRRWDFPRILPMTLEADAKGISSRVRKQALWDSVAFLELHYPSTQIPTCSVLLRQLSSFAQVHLCEPVLEPQPRLLRNAPVELLDGDAFEGTRACAFLRG</sequence>
<name>A0ACB8D5N8_DERSI</name>
<accession>A0ACB8D5N8</accession>
<dbReference type="Proteomes" id="UP000821865">
    <property type="component" value="Chromosome 3"/>
</dbReference>
<evidence type="ECO:0000313" key="1">
    <source>
        <dbReference type="EMBL" id="KAH7959747.1"/>
    </source>
</evidence>
<organism evidence="1 2">
    <name type="scientific">Dermacentor silvarum</name>
    <name type="common">Tick</name>
    <dbReference type="NCBI Taxonomy" id="543639"/>
    <lineage>
        <taxon>Eukaryota</taxon>
        <taxon>Metazoa</taxon>
        <taxon>Ecdysozoa</taxon>
        <taxon>Arthropoda</taxon>
        <taxon>Chelicerata</taxon>
        <taxon>Arachnida</taxon>
        <taxon>Acari</taxon>
        <taxon>Parasitiformes</taxon>
        <taxon>Ixodida</taxon>
        <taxon>Ixodoidea</taxon>
        <taxon>Ixodidae</taxon>
        <taxon>Rhipicephalinae</taxon>
        <taxon>Dermacentor</taxon>
    </lineage>
</organism>